<feature type="region of interest" description="Disordered" evidence="1">
    <location>
        <begin position="1"/>
        <end position="32"/>
    </location>
</feature>
<dbReference type="EMBL" id="FTMI01000005">
    <property type="protein sequence ID" value="SIQ54078.1"/>
    <property type="molecule type" value="Genomic_DNA"/>
</dbReference>
<feature type="compositionally biased region" description="Basic and acidic residues" evidence="1">
    <location>
        <begin position="1"/>
        <end position="12"/>
    </location>
</feature>
<feature type="domain" description="VOC" evidence="2">
    <location>
        <begin position="29"/>
        <end position="156"/>
    </location>
</feature>
<dbReference type="SUPFAM" id="SSF54593">
    <property type="entry name" value="Glyoxalase/Bleomycin resistance protein/Dihydroxybiphenyl dioxygenase"/>
    <property type="match status" value="1"/>
</dbReference>
<keyword evidence="4" id="KW-1185">Reference proteome</keyword>
<dbReference type="Pfam" id="PF00903">
    <property type="entry name" value="Glyoxalase"/>
    <property type="match status" value="1"/>
</dbReference>
<dbReference type="Gene3D" id="3.30.720.120">
    <property type="match status" value="1"/>
</dbReference>
<reference evidence="4" key="1">
    <citation type="submission" date="2017-01" db="EMBL/GenBank/DDBJ databases">
        <authorList>
            <person name="Varghese N."/>
            <person name="Submissions S."/>
        </authorList>
    </citation>
    <scope>NUCLEOTIDE SEQUENCE [LARGE SCALE GENOMIC DNA]</scope>
    <source>
        <strain evidence="4">3bp</strain>
    </source>
</reference>
<dbReference type="Proteomes" id="UP000186235">
    <property type="component" value="Unassembled WGS sequence"/>
</dbReference>
<dbReference type="InterPro" id="IPR037523">
    <property type="entry name" value="VOC_core"/>
</dbReference>
<organism evidence="3 4">
    <name type="scientific">Cellulosimicrobium aquatile</name>
    <dbReference type="NCBI Taxonomy" id="1612203"/>
    <lineage>
        <taxon>Bacteria</taxon>
        <taxon>Bacillati</taxon>
        <taxon>Actinomycetota</taxon>
        <taxon>Actinomycetes</taxon>
        <taxon>Micrococcales</taxon>
        <taxon>Promicromonosporaceae</taxon>
        <taxon>Cellulosimicrobium</taxon>
    </lineage>
</organism>
<accession>A0A1N6TL07</accession>
<evidence type="ECO:0000313" key="3">
    <source>
        <dbReference type="EMBL" id="SIQ54078.1"/>
    </source>
</evidence>
<name>A0A1N6TL07_9MICO</name>
<dbReference type="PROSITE" id="PS51819">
    <property type="entry name" value="VOC"/>
    <property type="match status" value="1"/>
</dbReference>
<proteinExistence type="predicted"/>
<dbReference type="AlphaFoldDB" id="A0A1N6TL07"/>
<gene>
    <name evidence="3" type="ORF">SAMN05518682_2799</name>
</gene>
<evidence type="ECO:0000313" key="4">
    <source>
        <dbReference type="Proteomes" id="UP000186235"/>
    </source>
</evidence>
<protein>
    <submittedName>
        <fullName evidence="3">Uncharacterized conserved protein PhnB, glyoxalase superfamily</fullName>
    </submittedName>
</protein>
<sequence>MSIHESTRDTTDHAPAADAAGTPTGTPSPQVWPTLQARDARALVAFLTDVVGFVATAVMAGDDRDVAHAQLDWPHGGGIMLGSHSPEREWSREPGTCGTYAVVPDDAAIEALDARLRERVPGTGGRVVVPLRDTDYGSRELVLRDPEGNLWSFGTYRGEPRR</sequence>
<dbReference type="InterPro" id="IPR004360">
    <property type="entry name" value="Glyas_Fos-R_dOase_dom"/>
</dbReference>
<feature type="compositionally biased region" description="Low complexity" evidence="1">
    <location>
        <begin position="13"/>
        <end position="27"/>
    </location>
</feature>
<evidence type="ECO:0000256" key="1">
    <source>
        <dbReference type="SAM" id="MobiDB-lite"/>
    </source>
</evidence>
<dbReference type="InterPro" id="IPR029068">
    <property type="entry name" value="Glyas_Bleomycin-R_OHBP_Dase"/>
</dbReference>
<dbReference type="RefSeq" id="WP_076405489.1">
    <property type="nucleotide sequence ID" value="NZ_FTMI01000005.1"/>
</dbReference>
<evidence type="ECO:0000259" key="2">
    <source>
        <dbReference type="PROSITE" id="PS51819"/>
    </source>
</evidence>
<dbReference type="Gene3D" id="3.30.720.110">
    <property type="match status" value="1"/>
</dbReference>